<evidence type="ECO:0000256" key="1">
    <source>
        <dbReference type="SAM" id="Phobius"/>
    </source>
</evidence>
<gene>
    <name evidence="2" type="ORF">MTR64_05640</name>
</gene>
<dbReference type="RefSeq" id="WP_243991635.1">
    <property type="nucleotide sequence ID" value="NZ_JALHLE010000005.1"/>
</dbReference>
<feature type="transmembrane region" description="Helical" evidence="1">
    <location>
        <begin position="42"/>
        <end position="59"/>
    </location>
</feature>
<evidence type="ECO:0008006" key="4">
    <source>
        <dbReference type="Google" id="ProtNLM"/>
    </source>
</evidence>
<comment type="caution">
    <text evidence="2">The sequence shown here is derived from an EMBL/GenBank/DDBJ whole genome shotgun (WGS) entry which is preliminary data.</text>
</comment>
<feature type="transmembrane region" description="Helical" evidence="1">
    <location>
        <begin position="100"/>
        <end position="123"/>
    </location>
</feature>
<proteinExistence type="predicted"/>
<protein>
    <recommendedName>
        <fullName evidence="4">Thaumarchaeosortase</fullName>
    </recommendedName>
</protein>
<organism evidence="2 3">
    <name type="scientific">Novosphingobium album</name>
    <name type="common">ex Hu et al. 2023</name>
    <dbReference type="NCBI Taxonomy" id="2930093"/>
    <lineage>
        <taxon>Bacteria</taxon>
        <taxon>Pseudomonadati</taxon>
        <taxon>Pseudomonadota</taxon>
        <taxon>Alphaproteobacteria</taxon>
        <taxon>Sphingomonadales</taxon>
        <taxon>Sphingomonadaceae</taxon>
        <taxon>Novosphingobium</taxon>
    </lineage>
</organism>
<evidence type="ECO:0000313" key="2">
    <source>
        <dbReference type="EMBL" id="MCJ2178037.1"/>
    </source>
</evidence>
<keyword evidence="1" id="KW-0812">Transmembrane</keyword>
<sequence>MIAFFALTYLGLFALGLQGHNRLLYLPAMFDIAGEGNLPNSFSSLGLLACGGVAGLLYASSGNALERRGWGILAAGFSFMALDENAAIHDWVSELPISGSGVFTFIWVVPYIFIAATAILILLPFWWNLKRSLQVRFVVAGVIYLGSAVGMELWEAELYEASNYNDAIYQTWTMALHMVVEECGEMFGVAIFLRTFLTALGPYSLEGPARPSCRAENLTEDRQGVRVTATGVQVSSEGIGNLGGT</sequence>
<accession>A0ABT0AZ21</accession>
<dbReference type="Proteomes" id="UP001162880">
    <property type="component" value="Unassembled WGS sequence"/>
</dbReference>
<evidence type="ECO:0000313" key="3">
    <source>
        <dbReference type="Proteomes" id="UP001162880"/>
    </source>
</evidence>
<keyword evidence="3" id="KW-1185">Reference proteome</keyword>
<feature type="transmembrane region" description="Helical" evidence="1">
    <location>
        <begin position="71"/>
        <end position="88"/>
    </location>
</feature>
<reference evidence="2" key="1">
    <citation type="submission" date="2022-03" db="EMBL/GenBank/DDBJ databases">
        <title>Identification of a novel bacterium isolated from mangrove sediments.</title>
        <authorList>
            <person name="Pan X."/>
        </authorList>
    </citation>
    <scope>NUCLEOTIDE SEQUENCE</scope>
    <source>
        <strain evidence="2">B2580</strain>
    </source>
</reference>
<keyword evidence="1" id="KW-1133">Transmembrane helix</keyword>
<feature type="transmembrane region" description="Helical" evidence="1">
    <location>
        <begin position="135"/>
        <end position="154"/>
    </location>
</feature>
<dbReference type="EMBL" id="JALHLE010000005">
    <property type="protein sequence ID" value="MCJ2178037.1"/>
    <property type="molecule type" value="Genomic_DNA"/>
</dbReference>
<keyword evidence="1" id="KW-0472">Membrane</keyword>
<name>A0ABT0AZ21_9SPHN</name>